<accession>A0AAU9XGA7</accession>
<dbReference type="PANTHER" id="PTHR11895">
    <property type="entry name" value="TRANSAMIDASE"/>
    <property type="match status" value="1"/>
</dbReference>
<keyword evidence="4" id="KW-1185">Reference proteome</keyword>
<name>A0AAU9XGA7_9CNID</name>
<reference evidence="3 4" key="1">
    <citation type="submission" date="2022-05" db="EMBL/GenBank/DDBJ databases">
        <authorList>
            <consortium name="Genoscope - CEA"/>
            <person name="William W."/>
        </authorList>
    </citation>
    <scope>NUCLEOTIDE SEQUENCE [LARGE SCALE GENOMIC DNA]</scope>
</reference>
<dbReference type="SUPFAM" id="SSF75304">
    <property type="entry name" value="Amidase signature (AS) enzymes"/>
    <property type="match status" value="1"/>
</dbReference>
<evidence type="ECO:0000313" key="3">
    <source>
        <dbReference type="EMBL" id="CAH3147377.1"/>
    </source>
</evidence>
<evidence type="ECO:0000259" key="2">
    <source>
        <dbReference type="Pfam" id="PF01425"/>
    </source>
</evidence>
<feature type="domain" description="Amidase" evidence="2">
    <location>
        <begin position="2"/>
        <end position="252"/>
    </location>
</feature>
<dbReference type="InterPro" id="IPR023631">
    <property type="entry name" value="Amidase_dom"/>
</dbReference>
<evidence type="ECO:0000256" key="1">
    <source>
        <dbReference type="ARBA" id="ARBA00009199"/>
    </source>
</evidence>
<dbReference type="PANTHER" id="PTHR11895:SF170">
    <property type="entry name" value="AMIDASE"/>
    <property type="match status" value="1"/>
</dbReference>
<evidence type="ECO:0000313" key="4">
    <source>
        <dbReference type="Proteomes" id="UP001159428"/>
    </source>
</evidence>
<comment type="caution">
    <text evidence="3">The sequence shown here is derived from an EMBL/GenBank/DDBJ whole genome shotgun (WGS) entry which is preliminary data.</text>
</comment>
<dbReference type="InterPro" id="IPR036928">
    <property type="entry name" value="AS_sf"/>
</dbReference>
<dbReference type="PROSITE" id="PS00571">
    <property type="entry name" value="AMIDASES"/>
    <property type="match status" value="1"/>
</dbReference>
<protein>
    <recommendedName>
        <fullName evidence="2">Amidase domain-containing protein</fullName>
    </recommendedName>
</protein>
<gene>
    <name evidence="3" type="ORF">PMEA_00023361</name>
</gene>
<proteinExistence type="inferred from homology"/>
<dbReference type="Gene3D" id="3.90.1300.10">
    <property type="entry name" value="Amidase signature (AS) domain"/>
    <property type="match status" value="1"/>
</dbReference>
<sequence length="271" mass="28973">MCGGSSSGSAALVAGGQVDMATGGDQGGSIRIPAACCGIVGLKPTYGLVPYTGIMPIEFTLDHTGPMARTVYDTALMLEAMAGYDGGLDPRQPRDLKVPEYTLGLTGKIHNLKIGILKEGFGLKTSEADVDKTVRKAAEQLGTAGGATVEEVSVPMHSDGAGTAVRMYYDTTLQEAFSRGLKCHSNDLSKRGKLIRLIAKYLHEDYYGILYGKAQNLGRELCKAYDAALEKYDVLILPTIPKKAPVFPQEKPPLKGLILAYECVILLIMNL</sequence>
<dbReference type="InterPro" id="IPR020556">
    <property type="entry name" value="Amidase_CS"/>
</dbReference>
<dbReference type="AlphaFoldDB" id="A0AAU9XGA7"/>
<dbReference type="GO" id="GO:0003824">
    <property type="term" value="F:catalytic activity"/>
    <property type="evidence" value="ECO:0007669"/>
    <property type="project" value="InterPro"/>
</dbReference>
<dbReference type="Pfam" id="PF01425">
    <property type="entry name" value="Amidase"/>
    <property type="match status" value="1"/>
</dbReference>
<dbReference type="EMBL" id="CALNXJ010000043">
    <property type="protein sequence ID" value="CAH3147377.1"/>
    <property type="molecule type" value="Genomic_DNA"/>
</dbReference>
<organism evidence="3 4">
    <name type="scientific">Pocillopora meandrina</name>
    <dbReference type="NCBI Taxonomy" id="46732"/>
    <lineage>
        <taxon>Eukaryota</taxon>
        <taxon>Metazoa</taxon>
        <taxon>Cnidaria</taxon>
        <taxon>Anthozoa</taxon>
        <taxon>Hexacorallia</taxon>
        <taxon>Scleractinia</taxon>
        <taxon>Astrocoeniina</taxon>
        <taxon>Pocilloporidae</taxon>
        <taxon>Pocillopora</taxon>
    </lineage>
</organism>
<dbReference type="Proteomes" id="UP001159428">
    <property type="component" value="Unassembled WGS sequence"/>
</dbReference>
<comment type="similarity">
    <text evidence="1">Belongs to the amidase family.</text>
</comment>
<dbReference type="InterPro" id="IPR000120">
    <property type="entry name" value="Amidase"/>
</dbReference>